<dbReference type="GO" id="GO:0003700">
    <property type="term" value="F:DNA-binding transcription factor activity"/>
    <property type="evidence" value="ECO:0007669"/>
    <property type="project" value="InterPro"/>
</dbReference>
<accession>C1DJQ4</accession>
<evidence type="ECO:0000256" key="1">
    <source>
        <dbReference type="ARBA" id="ARBA00009437"/>
    </source>
</evidence>
<evidence type="ECO:0000256" key="3">
    <source>
        <dbReference type="ARBA" id="ARBA00023125"/>
    </source>
</evidence>
<name>C1DJQ4_AZOVD</name>
<dbReference type="PROSITE" id="PS50931">
    <property type="entry name" value="HTH_LYSR"/>
    <property type="match status" value="1"/>
</dbReference>
<dbReference type="FunFam" id="1.10.10.10:FF:000001">
    <property type="entry name" value="LysR family transcriptional regulator"/>
    <property type="match status" value="1"/>
</dbReference>
<evidence type="ECO:0000313" key="6">
    <source>
        <dbReference type="EMBL" id="ACO78823.1"/>
    </source>
</evidence>
<proteinExistence type="inferred from homology"/>
<dbReference type="eggNOG" id="COG0583">
    <property type="taxonomic scope" value="Bacteria"/>
</dbReference>
<dbReference type="HOGENOM" id="CLU_039613_1_0_6"/>
<dbReference type="AlphaFoldDB" id="C1DJQ4"/>
<dbReference type="PANTHER" id="PTHR30579:SF7">
    <property type="entry name" value="HTH-TYPE TRANSCRIPTIONAL REGULATOR LRHA-RELATED"/>
    <property type="match status" value="1"/>
</dbReference>
<dbReference type="PANTHER" id="PTHR30579">
    <property type="entry name" value="TRANSCRIPTIONAL REGULATOR"/>
    <property type="match status" value="1"/>
</dbReference>
<dbReference type="Pfam" id="PF03466">
    <property type="entry name" value="LysR_substrate"/>
    <property type="match status" value="1"/>
</dbReference>
<keyword evidence="7" id="KW-1185">Reference proteome</keyword>
<evidence type="ECO:0000256" key="2">
    <source>
        <dbReference type="ARBA" id="ARBA00023015"/>
    </source>
</evidence>
<reference evidence="6 7" key="1">
    <citation type="journal article" date="2009" name="J. Bacteriol.">
        <title>Genome sequence of Azotobacter vinelandii, an obligate aerobe specialized to support diverse anaerobic metabolic processes.</title>
        <authorList>
            <person name="Setubal J.C."/>
            <person name="dos Santos P."/>
            <person name="Goldman B.S."/>
            <person name="Ertesvag H."/>
            <person name="Espin G."/>
            <person name="Rubio L.M."/>
            <person name="Valla S."/>
            <person name="Almeida N.F."/>
            <person name="Balasubramanian D."/>
            <person name="Cromes L."/>
            <person name="Curatti L."/>
            <person name="Du Z."/>
            <person name="Godsy E."/>
            <person name="Goodner B."/>
            <person name="Hellner-Burris K."/>
            <person name="Hernandez J.A."/>
            <person name="Houmiel K."/>
            <person name="Imperial J."/>
            <person name="Kennedy C."/>
            <person name="Larson T.J."/>
            <person name="Latreille P."/>
            <person name="Ligon L.S."/>
            <person name="Lu J."/>
            <person name="Maerk M."/>
            <person name="Miller N.M."/>
            <person name="Norton S."/>
            <person name="O'Carroll I.P."/>
            <person name="Paulsen I."/>
            <person name="Raulfs E.C."/>
            <person name="Roemer R."/>
            <person name="Rosser J."/>
            <person name="Segura D."/>
            <person name="Slater S."/>
            <person name="Stricklin S.L."/>
            <person name="Studholme D.J."/>
            <person name="Sun J."/>
            <person name="Viana C.J."/>
            <person name="Wallin E."/>
            <person name="Wang B."/>
            <person name="Wheeler C."/>
            <person name="Zhu H."/>
            <person name="Dean D.R."/>
            <person name="Dixon R."/>
            <person name="Wood D."/>
        </authorList>
    </citation>
    <scope>NUCLEOTIDE SEQUENCE [LARGE SCALE GENOMIC DNA]</scope>
    <source>
        <strain evidence="7">DJ / ATCC BAA-1303</strain>
    </source>
</reference>
<gene>
    <name evidence="6" type="ordered locus">Avin_26470</name>
</gene>
<keyword evidence="2" id="KW-0805">Transcription regulation</keyword>
<dbReference type="KEGG" id="avn:Avin_26470"/>
<feature type="domain" description="HTH lysR-type" evidence="5">
    <location>
        <begin position="28"/>
        <end position="85"/>
    </location>
</feature>
<dbReference type="InterPro" id="IPR036388">
    <property type="entry name" value="WH-like_DNA-bd_sf"/>
</dbReference>
<comment type="similarity">
    <text evidence="1">Belongs to the LysR transcriptional regulatory family.</text>
</comment>
<dbReference type="Gene3D" id="3.40.190.10">
    <property type="entry name" value="Periplasmic binding protein-like II"/>
    <property type="match status" value="2"/>
</dbReference>
<protein>
    <submittedName>
        <fullName evidence="6">LysR family transcriptional regulator protein</fullName>
    </submittedName>
</protein>
<dbReference type="Gene3D" id="1.10.10.10">
    <property type="entry name" value="Winged helix-like DNA-binding domain superfamily/Winged helix DNA-binding domain"/>
    <property type="match status" value="1"/>
</dbReference>
<keyword evidence="4" id="KW-0804">Transcription</keyword>
<dbReference type="Proteomes" id="UP000002424">
    <property type="component" value="Chromosome"/>
</dbReference>
<dbReference type="Pfam" id="PF00126">
    <property type="entry name" value="HTH_1"/>
    <property type="match status" value="1"/>
</dbReference>
<evidence type="ECO:0000313" key="7">
    <source>
        <dbReference type="Proteomes" id="UP000002424"/>
    </source>
</evidence>
<dbReference type="SUPFAM" id="SSF53850">
    <property type="entry name" value="Periplasmic binding protein-like II"/>
    <property type="match status" value="1"/>
</dbReference>
<dbReference type="InterPro" id="IPR000847">
    <property type="entry name" value="LysR_HTH_N"/>
</dbReference>
<dbReference type="EMBL" id="CP001157">
    <property type="protein sequence ID" value="ACO78823.1"/>
    <property type="molecule type" value="Genomic_DNA"/>
</dbReference>
<sequence length="317" mass="34487">MNNLHPLLSYLVEWGAMDKTVGTSSPTLDIVLLRTFLEVVDSGGFALAAERLALTPSAVSGHIKRLELAAGDTLLARTTRRLDLTQAGETLYAYARNIVDLEREARARLRGSTIQGRLRVGASEDFAGTWLPQVLQGFHRWHPQASIELKVGITADLLRQQERGHLDVVFGKRCSRTNGEGELLWREPLVWAYASACAADLAEALPLAVFPEPCIYREAALAALGSVARPWRVVFESGSMAGCLSAALAGFAVTVVARSQLREGLRELGEEERLPALPAACFYAFSPRTNPAARALIEAVRSIGQRSRFMAARLHGG</sequence>
<organism evidence="6 7">
    <name type="scientific">Azotobacter vinelandii (strain DJ / ATCC BAA-1303)</name>
    <dbReference type="NCBI Taxonomy" id="322710"/>
    <lineage>
        <taxon>Bacteria</taxon>
        <taxon>Pseudomonadati</taxon>
        <taxon>Pseudomonadota</taxon>
        <taxon>Gammaproteobacteria</taxon>
        <taxon>Pseudomonadales</taxon>
        <taxon>Pseudomonadaceae</taxon>
        <taxon>Azotobacter</taxon>
    </lineage>
</organism>
<dbReference type="SUPFAM" id="SSF46785">
    <property type="entry name" value="Winged helix' DNA-binding domain"/>
    <property type="match status" value="1"/>
</dbReference>
<dbReference type="EnsemblBacteria" id="ACO78823">
    <property type="protein sequence ID" value="ACO78823"/>
    <property type="gene ID" value="Avin_26470"/>
</dbReference>
<evidence type="ECO:0000259" key="5">
    <source>
        <dbReference type="PROSITE" id="PS50931"/>
    </source>
</evidence>
<dbReference type="GO" id="GO:0003677">
    <property type="term" value="F:DNA binding"/>
    <property type="evidence" value="ECO:0007669"/>
    <property type="project" value="UniProtKB-KW"/>
</dbReference>
<evidence type="ECO:0000256" key="4">
    <source>
        <dbReference type="ARBA" id="ARBA00023163"/>
    </source>
</evidence>
<dbReference type="STRING" id="322710.Avin_26470"/>
<keyword evidence="3" id="KW-0238">DNA-binding</keyword>
<dbReference type="InterPro" id="IPR036390">
    <property type="entry name" value="WH_DNA-bd_sf"/>
</dbReference>
<dbReference type="InterPro" id="IPR005119">
    <property type="entry name" value="LysR_subst-bd"/>
</dbReference>
<dbReference type="InterPro" id="IPR050176">
    <property type="entry name" value="LTTR"/>
</dbReference>
<dbReference type="OrthoDB" id="5723059at2"/>